<accession>A0A0C2CYL4</accession>
<sequence length="616" mass="66406">MLAACLLGCRAPAPTEAPEPQRAATPAPKLAPTESLAPGFHVFVTPLLTPAAKVAVRIELTGLDPELGPALREWSLAGPIVGGFNPTIEDAEGPIEFSLATRVDAEQESVELSLDRTPVLPLRISYELEPVPAALGQVARIELDEVHLFATGEALLLLPEGILDQRQSLAIHLEPKAFQPADPSEATGLPPLRAASSFAVGSELELEAWPFELRRVAFMMGAVEWARFDSVRGEDRWLGIGPARFDQRWSAAELAAVRTMVDRQIGLPTIEPLVTMLVTGSRAAAEPEFRAELRGRGLVILADQSATWNAQARMSTAQALVARWLGGRVRVMLDPSADPISELWFTAGATRYVAREVLFELGVLSDDEYSAELNRIELELAASPLRARTLDDLVALIAAASKPGADPTTKIAATDAQGLLVARGAAYMAWANDRIRGHVDKWGASVGVGEALRLLVARAVASERRELALAELLREMAWLMSHSDPPEGDLGAMFEAVVLVGQRPPLSPGAYGRCFVPKQTKLRRFELGFVDTTRVGEAPSFTGVDPDGPAAKAGLRGSDQLVELDYVAGDASEPVKLAVMRDGKPIQLSYRPAGPALRVVQWVRDPKVAPEYCLDW</sequence>
<dbReference type="Proteomes" id="UP000031599">
    <property type="component" value="Unassembled WGS sequence"/>
</dbReference>
<evidence type="ECO:0000313" key="1">
    <source>
        <dbReference type="EMBL" id="KIG14700.1"/>
    </source>
</evidence>
<dbReference type="InterPro" id="IPR036034">
    <property type="entry name" value="PDZ_sf"/>
</dbReference>
<reference evidence="1 2" key="1">
    <citation type="submission" date="2014-12" db="EMBL/GenBank/DDBJ databases">
        <title>Genome assembly of Enhygromyxa salina DSM 15201.</title>
        <authorList>
            <person name="Sharma G."/>
            <person name="Subramanian S."/>
        </authorList>
    </citation>
    <scope>NUCLEOTIDE SEQUENCE [LARGE SCALE GENOMIC DNA]</scope>
    <source>
        <strain evidence="1 2">DSM 15201</strain>
    </source>
</reference>
<dbReference type="AlphaFoldDB" id="A0A0C2CYL4"/>
<proteinExistence type="predicted"/>
<comment type="caution">
    <text evidence="1">The sequence shown here is derived from an EMBL/GenBank/DDBJ whole genome shotgun (WGS) entry which is preliminary data.</text>
</comment>
<protein>
    <recommendedName>
        <fullName evidence="3">PDZ domain-containing protein</fullName>
    </recommendedName>
</protein>
<organism evidence="1 2">
    <name type="scientific">Enhygromyxa salina</name>
    <dbReference type="NCBI Taxonomy" id="215803"/>
    <lineage>
        <taxon>Bacteria</taxon>
        <taxon>Pseudomonadati</taxon>
        <taxon>Myxococcota</taxon>
        <taxon>Polyangia</taxon>
        <taxon>Nannocystales</taxon>
        <taxon>Nannocystaceae</taxon>
        <taxon>Enhygromyxa</taxon>
    </lineage>
</organism>
<dbReference type="EMBL" id="JMCC02000067">
    <property type="protein sequence ID" value="KIG14700.1"/>
    <property type="molecule type" value="Genomic_DNA"/>
</dbReference>
<gene>
    <name evidence="1" type="ORF">DB30_06426</name>
</gene>
<dbReference type="SUPFAM" id="SSF50156">
    <property type="entry name" value="PDZ domain-like"/>
    <property type="match status" value="1"/>
</dbReference>
<name>A0A0C2CYL4_9BACT</name>
<evidence type="ECO:0000313" key="2">
    <source>
        <dbReference type="Proteomes" id="UP000031599"/>
    </source>
</evidence>
<evidence type="ECO:0008006" key="3">
    <source>
        <dbReference type="Google" id="ProtNLM"/>
    </source>
</evidence>